<comment type="similarity">
    <text evidence="3 10">Belongs to the ATPase gamma chain family.</text>
</comment>
<keyword evidence="4 10" id="KW-0813">Transport</keyword>
<dbReference type="InterPro" id="IPR035968">
    <property type="entry name" value="ATP_synth_F1_ATPase_gsu"/>
</dbReference>
<evidence type="ECO:0000256" key="9">
    <source>
        <dbReference type="ARBA" id="ARBA00023310"/>
    </source>
</evidence>
<dbReference type="Proteomes" id="UP000236394">
    <property type="component" value="Unassembled WGS sequence"/>
</dbReference>
<feature type="region of interest" description="Disordered" evidence="11">
    <location>
        <begin position="286"/>
        <end position="305"/>
    </location>
</feature>
<dbReference type="PRINTS" id="PR00126">
    <property type="entry name" value="ATPASEGAMMA"/>
</dbReference>
<organism evidence="12 13">
    <name type="scientific">Mageeibacillus indolicus</name>
    <dbReference type="NCBI Taxonomy" id="884684"/>
    <lineage>
        <taxon>Bacteria</taxon>
        <taxon>Bacillati</taxon>
        <taxon>Bacillota</taxon>
        <taxon>Clostridia</taxon>
        <taxon>Eubacteriales</taxon>
        <taxon>Oscillospiraceae</taxon>
        <taxon>Mageeibacillus</taxon>
    </lineage>
</organism>
<keyword evidence="9 10" id="KW-0066">ATP synthesis</keyword>
<evidence type="ECO:0000256" key="11">
    <source>
        <dbReference type="SAM" id="MobiDB-lite"/>
    </source>
</evidence>
<gene>
    <name evidence="10" type="primary">atpG</name>
    <name evidence="12" type="ORF">B7R76_03155</name>
</gene>
<dbReference type="GO" id="GO:0045259">
    <property type="term" value="C:proton-transporting ATP synthase complex"/>
    <property type="evidence" value="ECO:0007669"/>
    <property type="project" value="UniProtKB-KW"/>
</dbReference>
<dbReference type="Gene3D" id="3.40.1380.10">
    <property type="match status" value="1"/>
</dbReference>
<keyword evidence="10" id="KW-1003">Cell membrane</keyword>
<dbReference type="InterPro" id="IPR000131">
    <property type="entry name" value="ATP_synth_F1_gsu"/>
</dbReference>
<feature type="compositionally biased region" description="Basic and acidic residues" evidence="11">
    <location>
        <begin position="291"/>
        <end position="305"/>
    </location>
</feature>
<dbReference type="NCBIfam" id="TIGR01146">
    <property type="entry name" value="ATPsyn_F1gamma"/>
    <property type="match status" value="1"/>
</dbReference>
<dbReference type="InterPro" id="IPR023632">
    <property type="entry name" value="ATP_synth_F1_gsu_CS"/>
</dbReference>
<evidence type="ECO:0000313" key="12">
    <source>
        <dbReference type="EMBL" id="PNH19883.1"/>
    </source>
</evidence>
<comment type="function">
    <text evidence="1 10">Produces ATP from ADP in the presence of a proton gradient across the membrane. The gamma chain is believed to be important in regulating ATPase activity and the flow of protons through the CF(0) complex.</text>
</comment>
<comment type="subunit">
    <text evidence="10">F-type ATPases have 2 components, CF(1) - the catalytic core - and CF(0) - the membrane proton channel. CF(1) has five subunits: alpha(3), beta(3), gamma(1), delta(1), epsilon(1). CF(0) has three main subunits: a, b and c.</text>
</comment>
<accession>A0A2J8B538</accession>
<dbReference type="AlphaFoldDB" id="A0A2J8B538"/>
<dbReference type="SUPFAM" id="SSF52943">
    <property type="entry name" value="ATP synthase (F1-ATPase), gamma subunit"/>
    <property type="match status" value="1"/>
</dbReference>
<dbReference type="Pfam" id="PF00231">
    <property type="entry name" value="ATP-synt"/>
    <property type="match status" value="1"/>
</dbReference>
<dbReference type="GO" id="GO:0046933">
    <property type="term" value="F:proton-transporting ATP synthase activity, rotational mechanism"/>
    <property type="evidence" value="ECO:0007669"/>
    <property type="project" value="UniProtKB-UniRule"/>
</dbReference>
<reference evidence="13" key="1">
    <citation type="submission" date="2017-04" db="EMBL/GenBank/DDBJ databases">
        <authorList>
            <person name="Bumgarner R.E."/>
            <person name="Fredricks D.N."/>
            <person name="Srinivasan S."/>
        </authorList>
    </citation>
    <scope>NUCLEOTIDE SEQUENCE [LARGE SCALE GENOMIC DNA]</scope>
    <source>
        <strain evidence="13">KA00405</strain>
    </source>
</reference>
<dbReference type="HAMAP" id="MF_00815">
    <property type="entry name" value="ATP_synth_gamma_bact"/>
    <property type="match status" value="1"/>
</dbReference>
<evidence type="ECO:0000256" key="7">
    <source>
        <dbReference type="ARBA" id="ARBA00023136"/>
    </source>
</evidence>
<dbReference type="RefSeq" id="WP_012993200.1">
    <property type="nucleotide sequence ID" value="NZ_NBZD01000001.1"/>
</dbReference>
<keyword evidence="5 10" id="KW-0375">Hydrogen ion transport</keyword>
<keyword evidence="7 10" id="KW-0472">Membrane</keyword>
<comment type="subcellular location">
    <subcellularLocation>
        <location evidence="10">Cell membrane</location>
        <topology evidence="10">Peripheral membrane protein</topology>
    </subcellularLocation>
    <subcellularLocation>
        <location evidence="2">Membrane</location>
        <topology evidence="2">Peripheral membrane protein</topology>
    </subcellularLocation>
</comment>
<proteinExistence type="inferred from homology"/>
<evidence type="ECO:0000256" key="2">
    <source>
        <dbReference type="ARBA" id="ARBA00004170"/>
    </source>
</evidence>
<evidence type="ECO:0000313" key="13">
    <source>
        <dbReference type="Proteomes" id="UP000236394"/>
    </source>
</evidence>
<evidence type="ECO:0000256" key="6">
    <source>
        <dbReference type="ARBA" id="ARBA00023065"/>
    </source>
</evidence>
<evidence type="ECO:0000256" key="10">
    <source>
        <dbReference type="HAMAP-Rule" id="MF_00815"/>
    </source>
</evidence>
<sequence length="305" mass="34941">MPSTKELKGRIRSVQDTRKITNAMYLIASTKMRKAKAELDKTRPYFEAIKVEIKRIFRTVKSVQSHYFYPGESEPKLHGPYACLVITADKGLAGMYNQNVLKEAERMLQDHPDMKLFVVGEYGRQHFAQHKIKVERSFLYTAQNPTMQRAREISEILLDLFDSGKVHKIFVIYTDMKNGMTEEAKMARLLPFHRNTFVSNKVEKAVKLPFEFLPSVGEVLDNIIPSYVSGYIYSALVDSFCSEQNARMEAMNAAGDNADKILANLSLAYNRQRQALITQEITEISSGAKAQKRERQRKQESEVRA</sequence>
<dbReference type="PROSITE" id="PS00153">
    <property type="entry name" value="ATPASE_GAMMA"/>
    <property type="match status" value="1"/>
</dbReference>
<evidence type="ECO:0000256" key="3">
    <source>
        <dbReference type="ARBA" id="ARBA00007681"/>
    </source>
</evidence>
<dbReference type="GO" id="GO:0042777">
    <property type="term" value="P:proton motive force-driven plasma membrane ATP synthesis"/>
    <property type="evidence" value="ECO:0007669"/>
    <property type="project" value="UniProtKB-UniRule"/>
</dbReference>
<name>A0A2J8B538_9FIRM</name>
<evidence type="ECO:0000256" key="5">
    <source>
        <dbReference type="ARBA" id="ARBA00022781"/>
    </source>
</evidence>
<dbReference type="OMA" id="EVYIIYT"/>
<keyword evidence="6 10" id="KW-0406">Ion transport</keyword>
<evidence type="ECO:0000256" key="8">
    <source>
        <dbReference type="ARBA" id="ARBA00023196"/>
    </source>
</evidence>
<evidence type="ECO:0000256" key="4">
    <source>
        <dbReference type="ARBA" id="ARBA00022448"/>
    </source>
</evidence>
<dbReference type="CDD" id="cd12151">
    <property type="entry name" value="F1-ATPase_gamma"/>
    <property type="match status" value="1"/>
</dbReference>
<dbReference type="GO" id="GO:0005524">
    <property type="term" value="F:ATP binding"/>
    <property type="evidence" value="ECO:0007669"/>
    <property type="project" value="UniProtKB-UniRule"/>
</dbReference>
<dbReference type="PANTHER" id="PTHR11693:SF22">
    <property type="entry name" value="ATP SYNTHASE SUBUNIT GAMMA, MITOCHONDRIAL"/>
    <property type="match status" value="1"/>
</dbReference>
<protein>
    <recommendedName>
        <fullName evidence="10">ATP synthase gamma chain</fullName>
    </recommendedName>
    <alternativeName>
        <fullName evidence="10">ATP synthase F1 sector gamma subunit</fullName>
    </alternativeName>
    <alternativeName>
        <fullName evidence="10">F-ATPase gamma subunit</fullName>
    </alternativeName>
</protein>
<dbReference type="Gene3D" id="1.10.287.80">
    <property type="entry name" value="ATP synthase, gamma subunit, helix hairpin domain"/>
    <property type="match status" value="1"/>
</dbReference>
<dbReference type="PANTHER" id="PTHR11693">
    <property type="entry name" value="ATP SYNTHASE GAMMA CHAIN"/>
    <property type="match status" value="1"/>
</dbReference>
<dbReference type="GO" id="GO:0005886">
    <property type="term" value="C:plasma membrane"/>
    <property type="evidence" value="ECO:0007669"/>
    <property type="project" value="UniProtKB-SubCell"/>
</dbReference>
<evidence type="ECO:0000256" key="1">
    <source>
        <dbReference type="ARBA" id="ARBA00003456"/>
    </source>
</evidence>
<comment type="caution">
    <text evidence="12">The sequence shown here is derived from an EMBL/GenBank/DDBJ whole genome shotgun (WGS) entry which is preliminary data.</text>
</comment>
<keyword evidence="8 10" id="KW-0139">CF(1)</keyword>
<dbReference type="EMBL" id="NBZD01000001">
    <property type="protein sequence ID" value="PNH19883.1"/>
    <property type="molecule type" value="Genomic_DNA"/>
</dbReference>